<evidence type="ECO:0000313" key="17">
    <source>
        <dbReference type="Proteomes" id="UP000436181"/>
    </source>
</evidence>
<comment type="function">
    <text evidence="1">Arabinosyl transferase responsible for the polymerization of arabinose into the arabinan of arabinogalactan.</text>
</comment>
<dbReference type="Pfam" id="PF14896">
    <property type="entry name" value="Arabino_trans_C"/>
    <property type="match status" value="2"/>
</dbReference>
<dbReference type="Proteomes" id="UP000436181">
    <property type="component" value="Unassembled WGS sequence"/>
</dbReference>
<keyword evidence="4" id="KW-1003">Cell membrane</keyword>
<feature type="transmembrane region" description="Helical" evidence="12">
    <location>
        <begin position="606"/>
        <end position="624"/>
    </location>
</feature>
<dbReference type="Pfam" id="PF17689">
    <property type="entry name" value="Arabino_trans_N"/>
    <property type="match status" value="1"/>
</dbReference>
<evidence type="ECO:0000256" key="2">
    <source>
        <dbReference type="ARBA" id="ARBA00004651"/>
    </source>
</evidence>
<comment type="caution">
    <text evidence="16">The sequence shown here is derived from an EMBL/GenBank/DDBJ whole genome shotgun (WGS) entry which is preliminary data.</text>
</comment>
<feature type="transmembrane region" description="Helical" evidence="12">
    <location>
        <begin position="481"/>
        <end position="505"/>
    </location>
</feature>
<comment type="similarity">
    <text evidence="3">Belongs to the emb family.</text>
</comment>
<dbReference type="EMBL" id="WBZJ01000004">
    <property type="protein sequence ID" value="KAB3519273.1"/>
    <property type="molecule type" value="Genomic_DNA"/>
</dbReference>
<reference evidence="16 17" key="1">
    <citation type="submission" date="2019-10" db="EMBL/GenBank/DDBJ databases">
        <title>Corynebacterium sp novel species isolated from the respiratory tract of Marmot.</title>
        <authorList>
            <person name="Zhang G."/>
        </authorList>
    </citation>
    <scope>NUCLEOTIDE SEQUENCE [LARGE SCALE GENOMIC DNA]</scope>
    <source>
        <strain evidence="16 17">336</strain>
    </source>
</reference>
<comment type="subcellular location">
    <subcellularLocation>
        <location evidence="2">Cell membrane</location>
        <topology evidence="2">Multi-pass membrane protein</topology>
    </subcellularLocation>
</comment>
<dbReference type="InterPro" id="IPR007680">
    <property type="entry name" value="Arabino_trans_central"/>
</dbReference>
<feature type="transmembrane region" description="Helical" evidence="12">
    <location>
        <begin position="727"/>
        <end position="748"/>
    </location>
</feature>
<dbReference type="InterPro" id="IPR040920">
    <property type="entry name" value="Arabino_trans_N"/>
</dbReference>
<dbReference type="InterPro" id="IPR027451">
    <property type="entry name" value="EmbABC_dom1"/>
</dbReference>
<keyword evidence="6" id="KW-0808">Transferase</keyword>
<feature type="region of interest" description="Disordered" evidence="11">
    <location>
        <begin position="807"/>
        <end position="910"/>
    </location>
</feature>
<evidence type="ECO:0000256" key="4">
    <source>
        <dbReference type="ARBA" id="ARBA00022475"/>
    </source>
</evidence>
<feature type="transmembrane region" description="Helical" evidence="12">
    <location>
        <begin position="551"/>
        <end position="570"/>
    </location>
</feature>
<evidence type="ECO:0000259" key="13">
    <source>
        <dbReference type="Pfam" id="PF04602"/>
    </source>
</evidence>
<evidence type="ECO:0000256" key="6">
    <source>
        <dbReference type="ARBA" id="ARBA00022679"/>
    </source>
</evidence>
<evidence type="ECO:0000256" key="12">
    <source>
        <dbReference type="SAM" id="Phobius"/>
    </source>
</evidence>
<evidence type="ECO:0000256" key="3">
    <source>
        <dbReference type="ARBA" id="ARBA00008195"/>
    </source>
</evidence>
<feature type="domain" description="Arabinosyltransferas concanavalin like" evidence="15">
    <location>
        <begin position="53"/>
        <end position="219"/>
    </location>
</feature>
<evidence type="ECO:0000256" key="8">
    <source>
        <dbReference type="ARBA" id="ARBA00022989"/>
    </source>
</evidence>
<feature type="transmembrane region" description="Helical" evidence="12">
    <location>
        <begin position="636"/>
        <end position="659"/>
    </location>
</feature>
<feature type="transmembrane region" description="Helical" evidence="12">
    <location>
        <begin position="434"/>
        <end position="460"/>
    </location>
</feature>
<feature type="domain" description="Arabinosyltransferase C-terminal" evidence="14">
    <location>
        <begin position="748"/>
        <end position="862"/>
    </location>
</feature>
<dbReference type="Pfam" id="PF04602">
    <property type="entry name" value="Arabinose_trans"/>
    <property type="match status" value="1"/>
</dbReference>
<name>A0ABQ6VC50_9CORY</name>
<keyword evidence="5" id="KW-0328">Glycosyltransferase</keyword>
<evidence type="ECO:0000256" key="1">
    <source>
        <dbReference type="ARBA" id="ARBA00003001"/>
    </source>
</evidence>
<dbReference type="InterPro" id="IPR032731">
    <property type="entry name" value="Arabino_trans_C"/>
</dbReference>
<keyword evidence="9 12" id="KW-0472">Membrane</keyword>
<feature type="compositionally biased region" description="Polar residues" evidence="11">
    <location>
        <begin position="843"/>
        <end position="853"/>
    </location>
</feature>
<feature type="compositionally biased region" description="Basic and acidic residues" evidence="11">
    <location>
        <begin position="992"/>
        <end position="1018"/>
    </location>
</feature>
<feature type="transmembrane region" description="Helical" evidence="12">
    <location>
        <begin position="229"/>
        <end position="249"/>
    </location>
</feature>
<feature type="compositionally biased region" description="Low complexity" evidence="11">
    <location>
        <begin position="825"/>
        <end position="838"/>
    </location>
</feature>
<keyword evidence="10" id="KW-0961">Cell wall biogenesis/degradation</keyword>
<dbReference type="RefSeq" id="WP_151844904.1">
    <property type="nucleotide sequence ID" value="NZ_WBZJ01000004.1"/>
</dbReference>
<feature type="domain" description="Arabinofuranosyltransferase central" evidence="13">
    <location>
        <begin position="223"/>
        <end position="696"/>
    </location>
</feature>
<feature type="domain" description="Arabinosyltransferase C-terminal" evidence="14">
    <location>
        <begin position="869"/>
        <end position="1207"/>
    </location>
</feature>
<feature type="transmembrane region" description="Helical" evidence="12">
    <location>
        <begin position="345"/>
        <end position="367"/>
    </location>
</feature>
<organism evidence="16 17">
    <name type="scientific">Corynebacterium zhongnanshanii</name>
    <dbReference type="NCBI Taxonomy" id="2768834"/>
    <lineage>
        <taxon>Bacteria</taxon>
        <taxon>Bacillati</taxon>
        <taxon>Actinomycetota</taxon>
        <taxon>Actinomycetes</taxon>
        <taxon>Mycobacteriales</taxon>
        <taxon>Corynebacteriaceae</taxon>
        <taxon>Corynebacterium</taxon>
    </lineage>
</organism>
<feature type="transmembrane region" description="Helical" evidence="12">
    <location>
        <begin position="582"/>
        <end position="600"/>
    </location>
</feature>
<dbReference type="Gene3D" id="2.60.120.610">
    <property type="entry name" value="arabinofuranosyltransferase like domain"/>
    <property type="match status" value="1"/>
</dbReference>
<evidence type="ECO:0000313" key="16">
    <source>
        <dbReference type="EMBL" id="KAB3519273.1"/>
    </source>
</evidence>
<feature type="compositionally biased region" description="Basic and acidic residues" evidence="11">
    <location>
        <begin position="1"/>
        <end position="10"/>
    </location>
</feature>
<evidence type="ECO:0000259" key="15">
    <source>
        <dbReference type="Pfam" id="PF17689"/>
    </source>
</evidence>
<evidence type="ECO:0000256" key="5">
    <source>
        <dbReference type="ARBA" id="ARBA00022676"/>
    </source>
</evidence>
<evidence type="ECO:0000256" key="10">
    <source>
        <dbReference type="ARBA" id="ARBA00023316"/>
    </source>
</evidence>
<gene>
    <name evidence="16" type="ORF">F8377_09845</name>
</gene>
<evidence type="ECO:0000259" key="14">
    <source>
        <dbReference type="Pfam" id="PF14896"/>
    </source>
</evidence>
<evidence type="ECO:0000256" key="7">
    <source>
        <dbReference type="ARBA" id="ARBA00022692"/>
    </source>
</evidence>
<feature type="region of interest" description="Disordered" evidence="11">
    <location>
        <begin position="1"/>
        <end position="24"/>
    </location>
</feature>
<feature type="compositionally biased region" description="Low complexity" evidence="11">
    <location>
        <begin position="854"/>
        <end position="873"/>
    </location>
</feature>
<evidence type="ECO:0000256" key="11">
    <source>
        <dbReference type="SAM" id="MobiDB-lite"/>
    </source>
</evidence>
<protein>
    <submittedName>
        <fullName evidence="16">Arabinosyltransferase</fullName>
    </submittedName>
</protein>
<proteinExistence type="inferred from homology"/>
<accession>A0ABQ6VC50</accession>
<feature type="transmembrane region" description="Helical" evidence="12">
    <location>
        <begin position="679"/>
        <end position="699"/>
    </location>
</feature>
<keyword evidence="17" id="KW-1185">Reference proteome</keyword>
<keyword evidence="7 12" id="KW-0812">Transmembrane</keyword>
<feature type="transmembrane region" description="Helical" evidence="12">
    <location>
        <begin position="270"/>
        <end position="289"/>
    </location>
</feature>
<keyword evidence="8 12" id="KW-1133">Transmembrane helix</keyword>
<dbReference type="Gene3D" id="2.60.120.940">
    <property type="entry name" value="EmbC, C-terminal domain, subdomain 2"/>
    <property type="match status" value="1"/>
</dbReference>
<dbReference type="InterPro" id="IPR042486">
    <property type="entry name" value="Arabino_trans_C_2"/>
</dbReference>
<feature type="transmembrane region" description="Helical" evidence="12">
    <location>
        <begin position="379"/>
        <end position="395"/>
    </location>
</feature>
<sequence>MSQVKDREKSPVPPTDRTAPTSHAHRKKLTTVSIVSGLLGFLLFLLVPFLPVKQTEASFTWPEQGNPTNLTAPLMSYMPQDIDISIPVEQLTNLNDGQTTIVSTVPETSEEASLRGMFVRSTDNGVDVIVRNVVPLSITDEELAALPKDANLRITSDHESTHVWIPNEQRSDGTPFDSTINDDIRPMLTGIYSEIRDTDATHQASASGDLRATVTVDSRFTSSPTAVKILAIVAGLISLIVALWSLHSIDTLDGRIRSSRRAALLPPGFFKPRPLDAVVGGVLLIWYFIGANTADDGYLRTMAQASKHSGYMANYYRWFGVSESPFGFPFYDLLGVITRFSETSIVMRLPSLIAGIVVWLVLSREILPRLGTRINQRKVAHITMASTFLLLWMVYNNGTRPEPVIAMFSLLAWVSFERAIASHRLFPAAIGTMFATLALSAGPTGLMAVAALLVSLSAMIRILIKRLPALGAPAGAPRGKLIVAIMAQIAPFLAAGTAILAGMFADQTFASVMEATRVRSAIGPSLPWYEEYIRYTSLLDSTVDGSFTRRFAVLMLFFSFGVVIASLLRYRRVPGAAVGPTNRLAFIFLGTMFFMVFTPTKWTHHFGVYAGLGAAVTALAAVAASRITVSSQRNRIVFFGAALMLFALCLSGSNGWWYVGSFGVPWWDKSIQVNHIEASTVMLGTSLIVLVWGVVVGFLSDAKHARLTDSRDIEELDRKESSKLQRFRTVATAPIAALTALVVLFSLASLGKGFVAQWPAYSIGKGNIKALSGNTCLMANDVMVEKNTNESFLPVADGSELKDSLIAGKSAGFDPNNIPTKIDPGTGSSDSSDQTSVSAQELYKNSQAGNSNHANQSDNSNGNASSSANASGQTHQDSAKSGDDASSASNATKKEDTGTTGGVTSDKGINGSYAKLPFGLDEQKVPVIGSFTDGIQEPSYATTKWFTLPARDEQHPLVVFSAAGAIYHHDMNGVEQYGQEVVVEYGREKTDAELAETKARDEKSKDQRDEPGRSESQDRFLSMGELEPLDIGTEPEWRNMRVPMDQIPEDATVIRIRAVDTNLTEDQWVAFTPPRAPELESIQKHIGSDVPTLLDWSVAFQFPCLKPYDHHAGVAEVPHYRVSPSHESREIHTPVMDYYGGGSVGLTQMTATANEMPTYLNNDWQRDWGVLDELTTHSRSTGEAAKQAELELGETTHSGLWSPGPMKYKQK</sequence>
<feature type="region of interest" description="Disordered" evidence="11">
    <location>
        <begin position="992"/>
        <end position="1025"/>
    </location>
</feature>
<feature type="transmembrane region" description="Helical" evidence="12">
    <location>
        <begin position="29"/>
        <end position="50"/>
    </location>
</feature>
<evidence type="ECO:0000256" key="9">
    <source>
        <dbReference type="ARBA" id="ARBA00023136"/>
    </source>
</evidence>